<dbReference type="PANTHER" id="PTHR46929">
    <property type="entry name" value="EXPRESSED PROTEIN"/>
    <property type="match status" value="1"/>
</dbReference>
<reference evidence="2 3" key="1">
    <citation type="submission" date="2014-04" db="EMBL/GenBank/DDBJ databases">
        <authorList>
            <consortium name="DOE Joint Genome Institute"/>
            <person name="Kuo A."/>
            <person name="Kohler A."/>
            <person name="Costa M.D."/>
            <person name="Nagy L.G."/>
            <person name="Floudas D."/>
            <person name="Copeland A."/>
            <person name="Barry K.W."/>
            <person name="Cichocki N."/>
            <person name="Veneault-Fourrey C."/>
            <person name="LaButti K."/>
            <person name="Lindquist E.A."/>
            <person name="Lipzen A."/>
            <person name="Lundell T."/>
            <person name="Morin E."/>
            <person name="Murat C."/>
            <person name="Sun H."/>
            <person name="Tunlid A."/>
            <person name="Henrissat B."/>
            <person name="Grigoriev I.V."/>
            <person name="Hibbett D.S."/>
            <person name="Martin F."/>
            <person name="Nordberg H.P."/>
            <person name="Cantor M.N."/>
            <person name="Hua S.X."/>
        </authorList>
    </citation>
    <scope>NUCLEOTIDE SEQUENCE [LARGE SCALE GENOMIC DNA]</scope>
    <source>
        <strain evidence="2 3">441</strain>
    </source>
</reference>
<feature type="non-terminal residue" evidence="2">
    <location>
        <position position="134"/>
    </location>
</feature>
<dbReference type="InterPro" id="IPR024752">
    <property type="entry name" value="Myb/SANT-like_dom"/>
</dbReference>
<name>A0A0C9Z319_9AGAM</name>
<dbReference type="Proteomes" id="UP000054018">
    <property type="component" value="Unassembled WGS sequence"/>
</dbReference>
<feature type="non-terminal residue" evidence="2">
    <location>
        <position position="1"/>
    </location>
</feature>
<dbReference type="HOGENOM" id="CLU_082499_2_2_1"/>
<keyword evidence="3" id="KW-1185">Reference proteome</keyword>
<dbReference type="EMBL" id="KN833846">
    <property type="protein sequence ID" value="KIK16817.1"/>
    <property type="molecule type" value="Genomic_DNA"/>
</dbReference>
<dbReference type="Pfam" id="PF12776">
    <property type="entry name" value="Myb_DNA-bind_3"/>
    <property type="match status" value="1"/>
</dbReference>
<dbReference type="AlphaFoldDB" id="A0A0C9Z319"/>
<evidence type="ECO:0000259" key="1">
    <source>
        <dbReference type="Pfam" id="PF12776"/>
    </source>
</evidence>
<organism evidence="2 3">
    <name type="scientific">Pisolithus microcarpus 441</name>
    <dbReference type="NCBI Taxonomy" id="765257"/>
    <lineage>
        <taxon>Eukaryota</taxon>
        <taxon>Fungi</taxon>
        <taxon>Dikarya</taxon>
        <taxon>Basidiomycota</taxon>
        <taxon>Agaricomycotina</taxon>
        <taxon>Agaricomycetes</taxon>
        <taxon>Agaricomycetidae</taxon>
        <taxon>Boletales</taxon>
        <taxon>Sclerodermatineae</taxon>
        <taxon>Pisolithaceae</taxon>
        <taxon>Pisolithus</taxon>
    </lineage>
</organism>
<feature type="domain" description="Myb/SANT-like" evidence="1">
    <location>
        <begin position="3"/>
        <end position="82"/>
    </location>
</feature>
<dbReference type="PANTHER" id="PTHR46929:SF3">
    <property type="entry name" value="MYB_SANT-LIKE DOMAIN-CONTAINING PROTEIN"/>
    <property type="match status" value="1"/>
</dbReference>
<sequence>SASWTPNDIDFLIDQVITHQAEGGDGMNFKKSFWQSLAASDLLSNLEKGGPKTSSSCKEKWSHLKKTFEAINCLANSSGFAYLLELGANIGVENESVWTDYIKHHLAASPFRNKGWALYDKMKIVMPSKSKGTN</sequence>
<evidence type="ECO:0000313" key="2">
    <source>
        <dbReference type="EMBL" id="KIK16817.1"/>
    </source>
</evidence>
<dbReference type="OrthoDB" id="3186724at2759"/>
<proteinExistence type="predicted"/>
<protein>
    <recommendedName>
        <fullName evidence="1">Myb/SANT-like domain-containing protein</fullName>
    </recommendedName>
</protein>
<accession>A0A0C9Z319</accession>
<gene>
    <name evidence="2" type="ORF">PISMIDRAFT_72389</name>
</gene>
<dbReference type="STRING" id="765257.A0A0C9Z319"/>
<evidence type="ECO:0000313" key="3">
    <source>
        <dbReference type="Proteomes" id="UP000054018"/>
    </source>
</evidence>
<reference evidence="3" key="2">
    <citation type="submission" date="2015-01" db="EMBL/GenBank/DDBJ databases">
        <title>Evolutionary Origins and Diversification of the Mycorrhizal Mutualists.</title>
        <authorList>
            <consortium name="DOE Joint Genome Institute"/>
            <consortium name="Mycorrhizal Genomics Consortium"/>
            <person name="Kohler A."/>
            <person name="Kuo A."/>
            <person name="Nagy L.G."/>
            <person name="Floudas D."/>
            <person name="Copeland A."/>
            <person name="Barry K.W."/>
            <person name="Cichocki N."/>
            <person name="Veneault-Fourrey C."/>
            <person name="LaButti K."/>
            <person name="Lindquist E.A."/>
            <person name="Lipzen A."/>
            <person name="Lundell T."/>
            <person name="Morin E."/>
            <person name="Murat C."/>
            <person name="Riley R."/>
            <person name="Ohm R."/>
            <person name="Sun H."/>
            <person name="Tunlid A."/>
            <person name="Henrissat B."/>
            <person name="Grigoriev I.V."/>
            <person name="Hibbett D.S."/>
            <person name="Martin F."/>
        </authorList>
    </citation>
    <scope>NUCLEOTIDE SEQUENCE [LARGE SCALE GENOMIC DNA]</scope>
    <source>
        <strain evidence="3">441</strain>
    </source>
</reference>